<organism evidence="5 6">
    <name type="scientific">Yinghuangia aomiensis</name>
    <dbReference type="NCBI Taxonomy" id="676205"/>
    <lineage>
        <taxon>Bacteria</taxon>
        <taxon>Bacillati</taxon>
        <taxon>Actinomycetota</taxon>
        <taxon>Actinomycetes</taxon>
        <taxon>Kitasatosporales</taxon>
        <taxon>Streptomycetaceae</taxon>
        <taxon>Yinghuangia</taxon>
    </lineage>
</organism>
<feature type="domain" description="Transketolase-like pyrimidine-binding" evidence="4">
    <location>
        <begin position="13"/>
        <end position="187"/>
    </location>
</feature>
<keyword evidence="6" id="KW-1185">Reference proteome</keyword>
<dbReference type="EMBL" id="BAABHS010000053">
    <property type="protein sequence ID" value="GAA4994661.1"/>
    <property type="molecule type" value="Genomic_DNA"/>
</dbReference>
<evidence type="ECO:0000259" key="4">
    <source>
        <dbReference type="SMART" id="SM00861"/>
    </source>
</evidence>
<dbReference type="InterPro" id="IPR005475">
    <property type="entry name" value="Transketolase-like_Pyr-bd"/>
</dbReference>
<evidence type="ECO:0000256" key="1">
    <source>
        <dbReference type="ARBA" id="ARBA00001964"/>
    </source>
</evidence>
<dbReference type="Pfam" id="PF02780">
    <property type="entry name" value="Transketolase_C"/>
    <property type="match status" value="1"/>
</dbReference>
<comment type="caution">
    <text evidence="5">The sequence shown here is derived from an EMBL/GenBank/DDBJ whole genome shotgun (WGS) entry which is preliminary data.</text>
</comment>
<dbReference type="Gene3D" id="3.40.50.920">
    <property type="match status" value="1"/>
</dbReference>
<dbReference type="PANTHER" id="PTHR43257:SF2">
    <property type="entry name" value="PYRUVATE DEHYDROGENASE E1 COMPONENT SUBUNIT BETA"/>
    <property type="match status" value="1"/>
</dbReference>
<name>A0ABP9IDN2_9ACTN</name>
<dbReference type="CDD" id="cd07036">
    <property type="entry name" value="TPP_PYR_E1-PDHc-beta_like"/>
    <property type="match status" value="1"/>
</dbReference>
<keyword evidence="2" id="KW-0560">Oxidoreductase</keyword>
<comment type="cofactor">
    <cofactor evidence="1">
        <name>thiamine diphosphate</name>
        <dbReference type="ChEBI" id="CHEBI:58937"/>
    </cofactor>
</comment>
<dbReference type="InterPro" id="IPR033248">
    <property type="entry name" value="Transketolase_C"/>
</dbReference>
<dbReference type="SMART" id="SM00861">
    <property type="entry name" value="Transket_pyr"/>
    <property type="match status" value="1"/>
</dbReference>
<dbReference type="Pfam" id="PF02779">
    <property type="entry name" value="Transket_pyr"/>
    <property type="match status" value="1"/>
</dbReference>
<evidence type="ECO:0000256" key="3">
    <source>
        <dbReference type="ARBA" id="ARBA00023052"/>
    </source>
</evidence>
<sequence>MPDTATIAEPTTLSYAMAVNAALRRALAERGDTILFGEDVALPGGVHGVTRRLRTEFGERVFDTPISESAILGGAIGAALMGRRPIVEIMWADFTFVAFDQLINQAANVRYVSQGRLHAPLTVRTQQGATPGSCAQHSQSVEALFAHIPGLRVCLPATPQDAYDLTLAAIGCDDPVIVIESRALYHSMKGPVTFGTEWPTIGGARTARPGTDITVVTWGATLHTALAAAEALHEEGLEAEVVDLRWLNPLDDRTVLESVARTGRLAVVHDANLTGGFGAEITSRVAENGIPLLAPPVRVGTNDLRIPAAPSLQGAAIPNAATVAERLMKACTAGSLS</sequence>
<dbReference type="RefSeq" id="WP_345680742.1">
    <property type="nucleotide sequence ID" value="NZ_BAABHS010000053.1"/>
</dbReference>
<dbReference type="InterPro" id="IPR029061">
    <property type="entry name" value="THDP-binding"/>
</dbReference>
<gene>
    <name evidence="5" type="ORF">GCM10023205_79330</name>
</gene>
<dbReference type="InterPro" id="IPR009014">
    <property type="entry name" value="Transketo_C/PFOR_II"/>
</dbReference>
<evidence type="ECO:0000256" key="2">
    <source>
        <dbReference type="ARBA" id="ARBA00023002"/>
    </source>
</evidence>
<evidence type="ECO:0000313" key="6">
    <source>
        <dbReference type="Proteomes" id="UP001500466"/>
    </source>
</evidence>
<dbReference type="Gene3D" id="3.40.50.970">
    <property type="match status" value="1"/>
</dbReference>
<keyword evidence="3" id="KW-0786">Thiamine pyrophosphate</keyword>
<protein>
    <submittedName>
        <fullName evidence="5">Alpha-ketoacid dehydrogenase subunit beta</fullName>
    </submittedName>
</protein>
<accession>A0ABP9IDN2</accession>
<dbReference type="SUPFAM" id="SSF52922">
    <property type="entry name" value="TK C-terminal domain-like"/>
    <property type="match status" value="1"/>
</dbReference>
<dbReference type="SUPFAM" id="SSF52518">
    <property type="entry name" value="Thiamin diphosphate-binding fold (THDP-binding)"/>
    <property type="match status" value="1"/>
</dbReference>
<evidence type="ECO:0000313" key="5">
    <source>
        <dbReference type="EMBL" id="GAA4994661.1"/>
    </source>
</evidence>
<proteinExistence type="predicted"/>
<dbReference type="PANTHER" id="PTHR43257">
    <property type="entry name" value="PYRUVATE DEHYDROGENASE E1 COMPONENT BETA SUBUNIT"/>
    <property type="match status" value="1"/>
</dbReference>
<dbReference type="Proteomes" id="UP001500466">
    <property type="component" value="Unassembled WGS sequence"/>
</dbReference>
<reference evidence="6" key="1">
    <citation type="journal article" date="2019" name="Int. J. Syst. Evol. Microbiol.">
        <title>The Global Catalogue of Microorganisms (GCM) 10K type strain sequencing project: providing services to taxonomists for standard genome sequencing and annotation.</title>
        <authorList>
            <consortium name="The Broad Institute Genomics Platform"/>
            <consortium name="The Broad Institute Genome Sequencing Center for Infectious Disease"/>
            <person name="Wu L."/>
            <person name="Ma J."/>
        </authorList>
    </citation>
    <scope>NUCLEOTIDE SEQUENCE [LARGE SCALE GENOMIC DNA]</scope>
    <source>
        <strain evidence="6">JCM 17986</strain>
    </source>
</reference>